<evidence type="ECO:0008006" key="4">
    <source>
        <dbReference type="Google" id="ProtNLM"/>
    </source>
</evidence>
<dbReference type="Proteomes" id="UP000824681">
    <property type="component" value="Chromosome"/>
</dbReference>
<keyword evidence="1" id="KW-0175">Coiled coil</keyword>
<evidence type="ECO:0000313" key="2">
    <source>
        <dbReference type="EMBL" id="QYC41482.1"/>
    </source>
</evidence>
<dbReference type="RefSeq" id="WP_020539737.1">
    <property type="nucleotide sequence ID" value="NZ_CP068985.1"/>
</dbReference>
<organism evidence="2 3">
    <name type="scientific">Nonomuraea coxensis DSM 45129</name>
    <dbReference type="NCBI Taxonomy" id="1122611"/>
    <lineage>
        <taxon>Bacteria</taxon>
        <taxon>Bacillati</taxon>
        <taxon>Actinomycetota</taxon>
        <taxon>Actinomycetes</taxon>
        <taxon>Streptosporangiales</taxon>
        <taxon>Streptosporangiaceae</taxon>
        <taxon>Nonomuraea</taxon>
    </lineage>
</organism>
<feature type="coiled-coil region" evidence="1">
    <location>
        <begin position="74"/>
        <end position="115"/>
    </location>
</feature>
<sequence>MSFRADRLRVQLPCGAEGSLVEAAGDEAAQPALAREGTYICTCYLTNIDYCHCSIVITQERARLVSPEALPLLKKQLEHRLAEVDLLAEAAKRQLQAHLDDISRAEQALRDRQAEDQSRDE</sequence>
<proteinExistence type="predicted"/>
<evidence type="ECO:0000313" key="3">
    <source>
        <dbReference type="Proteomes" id="UP000824681"/>
    </source>
</evidence>
<reference evidence="2 3" key="1">
    <citation type="journal article" date="2021" name="ACS Chem. Biol.">
        <title>Genomic-Led Discovery of a Novel Glycopeptide Antibiotic by Nonomuraea coxensis DSM 45129.</title>
        <authorList>
            <person name="Yushchuk O."/>
            <person name="Vior N.M."/>
            <person name="Andreo-Vidal A."/>
            <person name="Berini F."/>
            <person name="Ruckert C."/>
            <person name="Busche T."/>
            <person name="Binda E."/>
            <person name="Kalinowski J."/>
            <person name="Truman A.W."/>
            <person name="Marinelli F."/>
        </authorList>
    </citation>
    <scope>NUCLEOTIDE SEQUENCE [LARGE SCALE GENOMIC DNA]</scope>
    <source>
        <strain evidence="2 3">DSM 45129</strain>
    </source>
</reference>
<name>A0ABX8U176_9ACTN</name>
<gene>
    <name evidence="2" type="ORF">Nocox_19365</name>
</gene>
<evidence type="ECO:0000256" key="1">
    <source>
        <dbReference type="SAM" id="Coils"/>
    </source>
</evidence>
<keyword evidence="3" id="KW-1185">Reference proteome</keyword>
<dbReference type="EMBL" id="CP068985">
    <property type="protein sequence ID" value="QYC41482.1"/>
    <property type="molecule type" value="Genomic_DNA"/>
</dbReference>
<protein>
    <recommendedName>
        <fullName evidence="4">SWIM-type domain-containing protein</fullName>
    </recommendedName>
</protein>
<accession>A0ABX8U176</accession>